<evidence type="ECO:0000256" key="1">
    <source>
        <dbReference type="ARBA" id="ARBA00004162"/>
    </source>
</evidence>
<evidence type="ECO:0000256" key="5">
    <source>
        <dbReference type="RuleBase" id="RU003616"/>
    </source>
</evidence>
<feature type="compositionally biased region" description="Acidic residues" evidence="6">
    <location>
        <begin position="138"/>
        <end position="207"/>
    </location>
</feature>
<dbReference type="SUPFAM" id="SSF49764">
    <property type="entry name" value="HSP20-like chaperones"/>
    <property type="match status" value="1"/>
</dbReference>
<comment type="caution">
    <text evidence="9">The sequence shown here is derived from an EMBL/GenBank/DDBJ whole genome shotgun (WGS) entry which is preliminary data.</text>
</comment>
<keyword evidence="7" id="KW-1133">Transmembrane helix</keyword>
<keyword evidence="7" id="KW-0472">Membrane</keyword>
<proteinExistence type="inferred from homology"/>
<keyword evidence="3" id="KW-0611">Plant defense</keyword>
<dbReference type="Pfam" id="PF00011">
    <property type="entry name" value="HSP20"/>
    <property type="match status" value="1"/>
</dbReference>
<dbReference type="PANTHER" id="PTHR43670">
    <property type="entry name" value="HEAT SHOCK PROTEIN 26"/>
    <property type="match status" value="1"/>
</dbReference>
<evidence type="ECO:0000256" key="6">
    <source>
        <dbReference type="SAM" id="MobiDB-lite"/>
    </source>
</evidence>
<evidence type="ECO:0000259" key="8">
    <source>
        <dbReference type="PROSITE" id="PS01031"/>
    </source>
</evidence>
<comment type="similarity">
    <text evidence="4 5">Belongs to the small heat shock protein (HSP20) family.</text>
</comment>
<feature type="transmembrane region" description="Helical" evidence="7">
    <location>
        <begin position="220"/>
        <end position="242"/>
    </location>
</feature>
<dbReference type="CDD" id="cd06464">
    <property type="entry name" value="ACD_sHsps-like"/>
    <property type="match status" value="1"/>
</dbReference>
<evidence type="ECO:0000256" key="3">
    <source>
        <dbReference type="ARBA" id="ARBA00022821"/>
    </source>
</evidence>
<keyword evidence="10" id="KW-1185">Reference proteome</keyword>
<dbReference type="GO" id="GO:0034605">
    <property type="term" value="P:cellular response to heat"/>
    <property type="evidence" value="ECO:0007669"/>
    <property type="project" value="TreeGrafter"/>
</dbReference>
<dbReference type="InterPro" id="IPR002068">
    <property type="entry name" value="A-crystallin/Hsp20_dom"/>
</dbReference>
<dbReference type="AlphaFoldDB" id="A0A8X7R7J5"/>
<sequence length="247" mass="28930">MELELGMKITRTKDDVSSSTAFRVSRDAFGQVSLSLETESVFILTLHLKGFKKKGIDIDINEEGDRITISGRKKVEEMVLIKWVEWKKETEIQEFKKVFKIPNIVNLDKIKARFSEEDETLTVTFPKKLKGITGLKIEEEEEEKTEPEEEETEEITEPDEEKTEEIAEPEEEIKEETIPEEEEEEKIEEEMVEEEEETKDHEEEPEEKESKPKKKKRKKFCFPCVAGSTLLMSIIVFIIQLIQSRRK</sequence>
<comment type="subcellular location">
    <subcellularLocation>
        <location evidence="1">Cell membrane</location>
        <topology evidence="1">Single-pass membrane protein</topology>
    </subcellularLocation>
</comment>
<evidence type="ECO:0000313" key="10">
    <source>
        <dbReference type="Proteomes" id="UP000886595"/>
    </source>
</evidence>
<dbReference type="Gene3D" id="2.60.40.790">
    <property type="match status" value="1"/>
</dbReference>
<protein>
    <recommendedName>
        <fullName evidence="8">SHSP domain-containing protein</fullName>
    </recommendedName>
</protein>
<dbReference type="OrthoDB" id="1920188at2759"/>
<keyword evidence="7" id="KW-0812">Transmembrane</keyword>
<dbReference type="GO" id="GO:0006952">
    <property type="term" value="P:defense response"/>
    <property type="evidence" value="ECO:0007669"/>
    <property type="project" value="UniProtKB-KW"/>
</dbReference>
<gene>
    <name evidence="9" type="ORF">Bca52824_053170</name>
</gene>
<evidence type="ECO:0000256" key="2">
    <source>
        <dbReference type="ARBA" id="ARBA00022475"/>
    </source>
</evidence>
<dbReference type="EMBL" id="JAAMPC010000011">
    <property type="protein sequence ID" value="KAG2281950.1"/>
    <property type="molecule type" value="Genomic_DNA"/>
</dbReference>
<feature type="region of interest" description="Disordered" evidence="6">
    <location>
        <begin position="134"/>
        <end position="218"/>
    </location>
</feature>
<dbReference type="PANTHER" id="PTHR43670:SF34">
    <property type="entry name" value="HSP20-LIKE CHAPERONES SUPERFAMILY PROTEIN"/>
    <property type="match status" value="1"/>
</dbReference>
<dbReference type="GO" id="GO:0005886">
    <property type="term" value="C:plasma membrane"/>
    <property type="evidence" value="ECO:0007669"/>
    <property type="project" value="UniProtKB-SubCell"/>
</dbReference>
<evidence type="ECO:0000313" key="9">
    <source>
        <dbReference type="EMBL" id="KAG2281950.1"/>
    </source>
</evidence>
<keyword evidence="2" id="KW-1003">Cell membrane</keyword>
<evidence type="ECO:0000256" key="7">
    <source>
        <dbReference type="SAM" id="Phobius"/>
    </source>
</evidence>
<evidence type="ECO:0000256" key="4">
    <source>
        <dbReference type="PROSITE-ProRule" id="PRU00285"/>
    </source>
</evidence>
<dbReference type="InterPro" id="IPR008978">
    <property type="entry name" value="HSP20-like_chaperone"/>
</dbReference>
<feature type="domain" description="SHSP" evidence="8">
    <location>
        <begin position="23"/>
        <end position="143"/>
    </location>
</feature>
<organism evidence="9 10">
    <name type="scientific">Brassica carinata</name>
    <name type="common">Ethiopian mustard</name>
    <name type="synonym">Abyssinian cabbage</name>
    <dbReference type="NCBI Taxonomy" id="52824"/>
    <lineage>
        <taxon>Eukaryota</taxon>
        <taxon>Viridiplantae</taxon>
        <taxon>Streptophyta</taxon>
        <taxon>Embryophyta</taxon>
        <taxon>Tracheophyta</taxon>
        <taxon>Spermatophyta</taxon>
        <taxon>Magnoliopsida</taxon>
        <taxon>eudicotyledons</taxon>
        <taxon>Gunneridae</taxon>
        <taxon>Pentapetalae</taxon>
        <taxon>rosids</taxon>
        <taxon>malvids</taxon>
        <taxon>Brassicales</taxon>
        <taxon>Brassicaceae</taxon>
        <taxon>Brassiceae</taxon>
        <taxon>Brassica</taxon>
    </lineage>
</organism>
<dbReference type="Proteomes" id="UP000886595">
    <property type="component" value="Unassembled WGS sequence"/>
</dbReference>
<dbReference type="PROSITE" id="PS01031">
    <property type="entry name" value="SHSP"/>
    <property type="match status" value="1"/>
</dbReference>
<name>A0A8X7R7J5_BRACI</name>
<reference evidence="9 10" key="1">
    <citation type="submission" date="2020-02" db="EMBL/GenBank/DDBJ databases">
        <authorList>
            <person name="Ma Q."/>
            <person name="Huang Y."/>
            <person name="Song X."/>
            <person name="Pei D."/>
        </authorList>
    </citation>
    <scope>NUCLEOTIDE SEQUENCE [LARGE SCALE GENOMIC DNA]</scope>
    <source>
        <strain evidence="9">Sxm20200214</strain>
        <tissue evidence="9">Leaf</tissue>
    </source>
</reference>
<accession>A0A8X7R7J5</accession>